<dbReference type="AlphaFoldDB" id="F8AC17"/>
<dbReference type="Gene3D" id="3.90.550.10">
    <property type="entry name" value="Spore Coat Polysaccharide Biosynthesis Protein SpsA, Chain A"/>
    <property type="match status" value="1"/>
</dbReference>
<dbReference type="STRING" id="667014.Thein_0692"/>
<dbReference type="InterPro" id="IPR029044">
    <property type="entry name" value="Nucleotide-diphossugar_trans"/>
</dbReference>
<feature type="domain" description="Glycosyltransferase 2-like" evidence="1">
    <location>
        <begin position="23"/>
        <end position="155"/>
    </location>
</feature>
<reference evidence="3" key="1">
    <citation type="submission" date="2011-04" db="EMBL/GenBank/DDBJ databases">
        <title>The complete genome of Thermodesulfatator indicus DSM 15286.</title>
        <authorList>
            <person name="Lucas S."/>
            <person name="Copeland A."/>
            <person name="Lapidus A."/>
            <person name="Bruce D."/>
            <person name="Goodwin L."/>
            <person name="Pitluck S."/>
            <person name="Peters L."/>
            <person name="Kyrpides N."/>
            <person name="Mavromatis K."/>
            <person name="Pagani I."/>
            <person name="Ivanova N."/>
            <person name="Saunders L."/>
            <person name="Detter J.C."/>
            <person name="Tapia R."/>
            <person name="Han C."/>
            <person name="Land M."/>
            <person name="Hauser L."/>
            <person name="Markowitz V."/>
            <person name="Cheng J.-F."/>
            <person name="Hugenholtz P."/>
            <person name="Woyke T."/>
            <person name="Wu D."/>
            <person name="Spring S."/>
            <person name="Schroeder M."/>
            <person name="Brambilla E."/>
            <person name="Klenk H.-P."/>
            <person name="Eisen J.A."/>
        </authorList>
    </citation>
    <scope>NUCLEOTIDE SEQUENCE [LARGE SCALE GENOMIC DNA]</scope>
    <source>
        <strain evidence="3">DSM 15286 / JCM 11887 / CIR29812</strain>
    </source>
</reference>
<accession>F8AC17</accession>
<evidence type="ECO:0000313" key="2">
    <source>
        <dbReference type="EMBL" id="AEH44572.1"/>
    </source>
</evidence>
<organism evidence="2 3">
    <name type="scientific">Thermodesulfatator indicus (strain DSM 15286 / JCM 11887 / CIR29812)</name>
    <dbReference type="NCBI Taxonomy" id="667014"/>
    <lineage>
        <taxon>Bacteria</taxon>
        <taxon>Pseudomonadati</taxon>
        <taxon>Thermodesulfobacteriota</taxon>
        <taxon>Thermodesulfobacteria</taxon>
        <taxon>Thermodesulfobacteriales</taxon>
        <taxon>Thermodesulfatatoraceae</taxon>
        <taxon>Thermodesulfatator</taxon>
    </lineage>
</organism>
<dbReference type="PATRIC" id="fig|667014.3.peg.717"/>
<keyword evidence="3" id="KW-1185">Reference proteome</keyword>
<evidence type="ECO:0000259" key="1">
    <source>
        <dbReference type="Pfam" id="PF00535"/>
    </source>
</evidence>
<sequence length="286" mass="34155">MKVSGFTFLRNAEMLGYPFVQSIKSILPIVDEFIVALGPCEDNTEIKLKEIDTPKLKIIHTQWNENMRTKGFVYGQQKSIALFNCTGDWAFYLEADEVIHEDDLPKIKRAMQKYLNDPDVEALAFDYIHFYGNKNTYIWSPGWYRKEVRIIKNNLFVWAPKGLFFLVVNNYKRGRYPKAAMTGAKIYHYGWIRSEEQMNLKLQKVEKYWGKEYKEKKYDKIDPKILREFKGKHPKVIEDWLPPAEGIFRADPNYKLTWREKKHRVLLFFEKLFNLDFSKKHFKLVK</sequence>
<dbReference type="KEGG" id="tid:Thein_0692"/>
<reference evidence="2 3" key="2">
    <citation type="journal article" date="2012" name="Stand. Genomic Sci.">
        <title>Complete genome sequence of the thermophilic sulfate-reducing ocean bacterium Thermodesulfatator indicus type strain (CIR29812(T)).</title>
        <authorList>
            <person name="Anderson I."/>
            <person name="Saunders E."/>
            <person name="Lapidus A."/>
            <person name="Nolan M."/>
            <person name="Lucas S."/>
            <person name="Tice H."/>
            <person name="Del Rio T.G."/>
            <person name="Cheng J.F."/>
            <person name="Han C."/>
            <person name="Tapia R."/>
            <person name="Goodwin L.A."/>
            <person name="Pitluck S."/>
            <person name="Liolios K."/>
            <person name="Mavromatis K."/>
            <person name="Pagani I."/>
            <person name="Ivanova N."/>
            <person name="Mikhailova N."/>
            <person name="Pati A."/>
            <person name="Chen A."/>
            <person name="Palaniappan K."/>
            <person name="Land M."/>
            <person name="Hauser L."/>
            <person name="Jeffries C.D."/>
            <person name="Chang Y.J."/>
            <person name="Brambilla E.M."/>
            <person name="Rohde M."/>
            <person name="Spring S."/>
            <person name="Goker M."/>
            <person name="Detter J.C."/>
            <person name="Woyke T."/>
            <person name="Bristow J."/>
            <person name="Eisen J.A."/>
            <person name="Markowitz V."/>
            <person name="Hugenholtz P."/>
            <person name="Kyrpides N.C."/>
            <person name="Klenk H.P."/>
        </authorList>
    </citation>
    <scope>NUCLEOTIDE SEQUENCE [LARGE SCALE GENOMIC DNA]</scope>
    <source>
        <strain evidence="3">DSM 15286 / JCM 11887 / CIR29812</strain>
    </source>
</reference>
<name>F8AC17_THEID</name>
<dbReference type="EMBL" id="CP002683">
    <property type="protein sequence ID" value="AEH44572.1"/>
    <property type="molecule type" value="Genomic_DNA"/>
</dbReference>
<dbReference type="InParanoid" id="F8AC17"/>
<evidence type="ECO:0000313" key="3">
    <source>
        <dbReference type="Proteomes" id="UP000006793"/>
    </source>
</evidence>
<dbReference type="InterPro" id="IPR001173">
    <property type="entry name" value="Glyco_trans_2-like"/>
</dbReference>
<dbReference type="SUPFAM" id="SSF53448">
    <property type="entry name" value="Nucleotide-diphospho-sugar transferases"/>
    <property type="match status" value="1"/>
</dbReference>
<proteinExistence type="predicted"/>
<protein>
    <recommendedName>
        <fullName evidence="1">Glycosyltransferase 2-like domain-containing protein</fullName>
    </recommendedName>
</protein>
<dbReference type="OrthoDB" id="9815923at2"/>
<gene>
    <name evidence="2" type="ordered locus">Thein_0692</name>
</gene>
<dbReference type="eggNOG" id="COG1215">
    <property type="taxonomic scope" value="Bacteria"/>
</dbReference>
<dbReference type="Proteomes" id="UP000006793">
    <property type="component" value="Chromosome"/>
</dbReference>
<dbReference type="HOGENOM" id="CLU_962800_0_0_0"/>
<dbReference type="PaxDb" id="667014-Thein_0692"/>
<dbReference type="Pfam" id="PF00535">
    <property type="entry name" value="Glycos_transf_2"/>
    <property type="match status" value="1"/>
</dbReference>
<dbReference type="RefSeq" id="WP_013907317.1">
    <property type="nucleotide sequence ID" value="NC_015681.1"/>
</dbReference>